<keyword evidence="3 6" id="KW-0378">Hydrolase</keyword>
<accession>A0A1I5ITT9</accession>
<dbReference type="PROSITE" id="PS00136">
    <property type="entry name" value="SUBTILASE_ASP"/>
    <property type="match status" value="1"/>
</dbReference>
<dbReference type="EMBL" id="FOWD01000053">
    <property type="protein sequence ID" value="SFO63974.1"/>
    <property type="molecule type" value="Genomic_DNA"/>
</dbReference>
<dbReference type="PANTHER" id="PTHR43806">
    <property type="entry name" value="PEPTIDASE S8"/>
    <property type="match status" value="1"/>
</dbReference>
<evidence type="ECO:0000256" key="1">
    <source>
        <dbReference type="ARBA" id="ARBA00011073"/>
    </source>
</evidence>
<dbReference type="InterPro" id="IPR022398">
    <property type="entry name" value="Peptidase_S8_His-AS"/>
</dbReference>
<feature type="active site" description="Charge relay system" evidence="5 6">
    <location>
        <position position="133"/>
    </location>
</feature>
<dbReference type="PANTHER" id="PTHR43806:SF11">
    <property type="entry name" value="CEREVISIN-RELATED"/>
    <property type="match status" value="1"/>
</dbReference>
<dbReference type="Gene3D" id="3.40.50.200">
    <property type="entry name" value="Peptidase S8/S53 domain"/>
    <property type="match status" value="1"/>
</dbReference>
<protein>
    <submittedName>
        <fullName evidence="9">Serine protease AprX</fullName>
    </submittedName>
</protein>
<dbReference type="PRINTS" id="PR00723">
    <property type="entry name" value="SUBTILISIN"/>
</dbReference>
<evidence type="ECO:0000256" key="7">
    <source>
        <dbReference type="RuleBase" id="RU003355"/>
    </source>
</evidence>
<evidence type="ECO:0000256" key="6">
    <source>
        <dbReference type="PROSITE-ProRule" id="PRU01240"/>
    </source>
</evidence>
<reference evidence="9 10" key="1">
    <citation type="submission" date="2016-10" db="EMBL/GenBank/DDBJ databases">
        <authorList>
            <person name="de Groot N.N."/>
        </authorList>
    </citation>
    <scope>NUCLEOTIDE SEQUENCE [LARGE SCALE GENOMIC DNA]</scope>
    <source>
        <strain evidence="9 10">DSM 1283</strain>
    </source>
</reference>
<evidence type="ECO:0000256" key="3">
    <source>
        <dbReference type="ARBA" id="ARBA00022801"/>
    </source>
</evidence>
<dbReference type="Gene3D" id="3.30.70.80">
    <property type="entry name" value="Peptidase S8 propeptide/proteinase inhibitor I9"/>
    <property type="match status" value="1"/>
</dbReference>
<evidence type="ECO:0000313" key="10">
    <source>
        <dbReference type="Proteomes" id="UP000198806"/>
    </source>
</evidence>
<keyword evidence="2 6" id="KW-0645">Protease</keyword>
<evidence type="ECO:0000256" key="5">
    <source>
        <dbReference type="PIRSR" id="PIRSR615500-1"/>
    </source>
</evidence>
<evidence type="ECO:0000256" key="2">
    <source>
        <dbReference type="ARBA" id="ARBA00022670"/>
    </source>
</evidence>
<dbReference type="InterPro" id="IPR023827">
    <property type="entry name" value="Peptidase_S8_Asp-AS"/>
</dbReference>
<dbReference type="Pfam" id="PF00082">
    <property type="entry name" value="Peptidase_S8"/>
    <property type="match status" value="1"/>
</dbReference>
<dbReference type="InterPro" id="IPR000209">
    <property type="entry name" value="Peptidase_S8/S53_dom"/>
</dbReference>
<feature type="domain" description="Peptidase S8/S53" evidence="8">
    <location>
        <begin position="89"/>
        <end position="378"/>
    </location>
</feature>
<dbReference type="GO" id="GO:0006508">
    <property type="term" value="P:proteolysis"/>
    <property type="evidence" value="ECO:0007669"/>
    <property type="project" value="UniProtKB-KW"/>
</dbReference>
<dbReference type="InterPro" id="IPR036852">
    <property type="entry name" value="Peptidase_S8/S53_dom_sf"/>
</dbReference>
<dbReference type="InterPro" id="IPR037045">
    <property type="entry name" value="S8pro/Inhibitor_I9_sf"/>
</dbReference>
<feature type="active site" description="Charge relay system" evidence="5 6">
    <location>
        <position position="332"/>
    </location>
</feature>
<dbReference type="SUPFAM" id="SSF52743">
    <property type="entry name" value="Subtilisin-like"/>
    <property type="match status" value="1"/>
</dbReference>
<dbReference type="CDD" id="cd07487">
    <property type="entry name" value="Peptidases_S8_1"/>
    <property type="match status" value="1"/>
</dbReference>
<comment type="similarity">
    <text evidence="1 6 7">Belongs to the peptidase S8 family.</text>
</comment>
<dbReference type="Proteomes" id="UP000198806">
    <property type="component" value="Unassembled WGS sequence"/>
</dbReference>
<dbReference type="InterPro" id="IPR015500">
    <property type="entry name" value="Peptidase_S8_subtilisin-rel"/>
</dbReference>
<dbReference type="GO" id="GO:0004252">
    <property type="term" value="F:serine-type endopeptidase activity"/>
    <property type="evidence" value="ECO:0007669"/>
    <property type="project" value="UniProtKB-UniRule"/>
</dbReference>
<feature type="active site" description="Charge relay system" evidence="5 6">
    <location>
        <position position="98"/>
    </location>
</feature>
<dbReference type="InterPro" id="IPR050131">
    <property type="entry name" value="Peptidase_S8_subtilisin-like"/>
</dbReference>
<gene>
    <name evidence="9" type="ORF">SAMN04489757_1537</name>
</gene>
<keyword evidence="4 6" id="KW-0720">Serine protease</keyword>
<proteinExistence type="inferred from homology"/>
<evidence type="ECO:0000313" key="9">
    <source>
        <dbReference type="EMBL" id="SFO63974.1"/>
    </source>
</evidence>
<evidence type="ECO:0000259" key="8">
    <source>
        <dbReference type="Pfam" id="PF00082"/>
    </source>
</evidence>
<dbReference type="InterPro" id="IPR023828">
    <property type="entry name" value="Peptidase_S8_Ser-AS"/>
</dbReference>
<organism evidence="9 10">
    <name type="scientific">Anaerocolumna aminovalerica</name>
    <dbReference type="NCBI Taxonomy" id="1527"/>
    <lineage>
        <taxon>Bacteria</taxon>
        <taxon>Bacillati</taxon>
        <taxon>Bacillota</taxon>
        <taxon>Clostridia</taxon>
        <taxon>Lachnospirales</taxon>
        <taxon>Lachnospiraceae</taxon>
        <taxon>Anaerocolumna</taxon>
    </lineage>
</organism>
<dbReference type="PROSITE" id="PS00137">
    <property type="entry name" value="SUBTILASE_HIS"/>
    <property type="match status" value="1"/>
</dbReference>
<dbReference type="STRING" id="1527.SAMN04489757_1537"/>
<dbReference type="PROSITE" id="PS00138">
    <property type="entry name" value="SUBTILASE_SER"/>
    <property type="match status" value="1"/>
</dbReference>
<dbReference type="PROSITE" id="PS51892">
    <property type="entry name" value="SUBTILASE"/>
    <property type="match status" value="1"/>
</dbReference>
<sequence length="387" mass="42624">MKKKEKVQIIVQCSEYENNYEQVKSMGKIKYKLPMIDSYVIEVNEERLDYLQSKHELLSFELDTHITAQMNRASEIIELKWAHERNIMGEGIGVAVVDTGLCLHKDFTEGTNRVKGFYDLIHGRTEPYDDNGHGSHVAGIIGGSGFLSNGKYVGVAPKCDLLGIKVLDQKGDGNISDVLAGLQWIIDNREKYNIRIVNISVGTTTKDNIDENSLLVKGVNAVWDSGIVVVVAAGNNGPGPMSISTPGISRKVITVGSSDDRISVELFGSKTMDYSGRGPTAACIKKPDIIAPGSNIISCGTMKNYQRYRYNLKNNPRSDAYNIMYTVKSGTSMATPIVSGAIALLLSRYPYMTNKDIKLKLRESAIDLGQPWAKQGWGLLNIPRLLS</sequence>
<name>A0A1I5ITT9_9FIRM</name>
<dbReference type="AlphaFoldDB" id="A0A1I5ITT9"/>
<evidence type="ECO:0000256" key="4">
    <source>
        <dbReference type="ARBA" id="ARBA00022825"/>
    </source>
</evidence>
<keyword evidence="10" id="KW-1185">Reference proteome</keyword>